<evidence type="ECO:0008006" key="3">
    <source>
        <dbReference type="Google" id="ProtNLM"/>
    </source>
</evidence>
<dbReference type="AlphaFoldDB" id="A0AA88DRV9"/>
<protein>
    <recommendedName>
        <fullName evidence="3">Retrotransposon gag domain-containing protein</fullName>
    </recommendedName>
</protein>
<evidence type="ECO:0000313" key="2">
    <source>
        <dbReference type="Proteomes" id="UP001187192"/>
    </source>
</evidence>
<organism evidence="1 2">
    <name type="scientific">Ficus carica</name>
    <name type="common">Common fig</name>
    <dbReference type="NCBI Taxonomy" id="3494"/>
    <lineage>
        <taxon>Eukaryota</taxon>
        <taxon>Viridiplantae</taxon>
        <taxon>Streptophyta</taxon>
        <taxon>Embryophyta</taxon>
        <taxon>Tracheophyta</taxon>
        <taxon>Spermatophyta</taxon>
        <taxon>Magnoliopsida</taxon>
        <taxon>eudicotyledons</taxon>
        <taxon>Gunneridae</taxon>
        <taxon>Pentapetalae</taxon>
        <taxon>rosids</taxon>
        <taxon>fabids</taxon>
        <taxon>Rosales</taxon>
        <taxon>Moraceae</taxon>
        <taxon>Ficeae</taxon>
        <taxon>Ficus</taxon>
    </lineage>
</organism>
<keyword evidence="2" id="KW-1185">Reference proteome</keyword>
<reference evidence="1" key="1">
    <citation type="submission" date="2023-07" db="EMBL/GenBank/DDBJ databases">
        <title>draft genome sequence of fig (Ficus carica).</title>
        <authorList>
            <person name="Takahashi T."/>
            <person name="Nishimura K."/>
        </authorList>
    </citation>
    <scope>NUCLEOTIDE SEQUENCE</scope>
</reference>
<accession>A0AA88DRV9</accession>
<sequence>MNPARVDTDRDAVTSFYESHPLLFDGTRRSVSVAAWLYDMELIFHICHIEAHLQVSLASRCLIAAARLWWMTLGERQMPNRTWAHFRTTVLARYGPIPNEGAGEPYRDPEIYQDMQHTRYLSYVED</sequence>
<gene>
    <name evidence="1" type="ORF">TIFTF001_029527</name>
</gene>
<proteinExistence type="predicted"/>
<dbReference type="EMBL" id="BTGU01000098">
    <property type="protein sequence ID" value="GMN60416.1"/>
    <property type="molecule type" value="Genomic_DNA"/>
</dbReference>
<dbReference type="Proteomes" id="UP001187192">
    <property type="component" value="Unassembled WGS sequence"/>
</dbReference>
<name>A0AA88DRV9_FICCA</name>
<comment type="caution">
    <text evidence="1">The sequence shown here is derived from an EMBL/GenBank/DDBJ whole genome shotgun (WGS) entry which is preliminary data.</text>
</comment>
<evidence type="ECO:0000313" key="1">
    <source>
        <dbReference type="EMBL" id="GMN60416.1"/>
    </source>
</evidence>